<dbReference type="PANTHER" id="PTHR42943:SF2">
    <property type="entry name" value="GLUTATHIONE S-TRANSFERASE KAPPA 1"/>
    <property type="match status" value="1"/>
</dbReference>
<sequence length="203" mass="22230">MSKTIEFFWDPASTYSYLAATQIEALARRCGAEVHWKPFLLGKVFEATGNKMPAALPAKGKYLFRDARMWAKFYGVPFRFPKLFPLNSVLASRACLAAADQGKGVEFSLALLKAYWAEGQDPSQPEVVSAIAESVGLDGAALLAATQEPAVKEALRANTEAAIQRGAFGAPTFYVDDQMFWGNDRLNLLEAYLKGQIGIDEQP</sequence>
<feature type="domain" description="DSBA-like thioredoxin" evidence="3">
    <location>
        <begin position="4"/>
        <end position="194"/>
    </location>
</feature>
<dbReference type="PANTHER" id="PTHR42943">
    <property type="entry name" value="GLUTATHIONE S-TRANSFERASE KAPPA"/>
    <property type="match status" value="1"/>
</dbReference>
<dbReference type="GO" id="GO:0004602">
    <property type="term" value="F:glutathione peroxidase activity"/>
    <property type="evidence" value="ECO:0007669"/>
    <property type="project" value="TreeGrafter"/>
</dbReference>
<keyword evidence="5" id="KW-1185">Reference proteome</keyword>
<dbReference type="CDD" id="cd03022">
    <property type="entry name" value="DsbA_HCCA_Iso"/>
    <property type="match status" value="1"/>
</dbReference>
<dbReference type="GO" id="GO:0018845">
    <property type="term" value="F:2-hydroxychromene-2-carboxylate isomerase activity"/>
    <property type="evidence" value="ECO:0007669"/>
    <property type="project" value="UniProtKB-UniRule"/>
</dbReference>
<dbReference type="InParanoid" id="A0A3N0VKK2"/>
<accession>A0A3N0VKK2</accession>
<dbReference type="SUPFAM" id="SSF52833">
    <property type="entry name" value="Thioredoxin-like"/>
    <property type="match status" value="1"/>
</dbReference>
<feature type="active site" description="Nucleophile" evidence="2">
    <location>
        <position position="13"/>
    </location>
</feature>
<dbReference type="Proteomes" id="UP000282106">
    <property type="component" value="Unassembled WGS sequence"/>
</dbReference>
<dbReference type="InterPro" id="IPR044087">
    <property type="entry name" value="NahD-like"/>
</dbReference>
<evidence type="ECO:0000259" key="3">
    <source>
        <dbReference type="Pfam" id="PF01323"/>
    </source>
</evidence>
<dbReference type="InterPro" id="IPR036249">
    <property type="entry name" value="Thioredoxin-like_sf"/>
</dbReference>
<dbReference type="AlphaFoldDB" id="A0A3N0VKK2"/>
<evidence type="ECO:0000313" key="4">
    <source>
        <dbReference type="EMBL" id="ROH93255.1"/>
    </source>
</evidence>
<dbReference type="Pfam" id="PF01323">
    <property type="entry name" value="DSBA"/>
    <property type="match status" value="1"/>
</dbReference>
<dbReference type="GO" id="GO:0006749">
    <property type="term" value="P:glutathione metabolic process"/>
    <property type="evidence" value="ECO:0007669"/>
    <property type="project" value="TreeGrafter"/>
</dbReference>
<dbReference type="Gene3D" id="3.40.30.10">
    <property type="entry name" value="Glutaredoxin"/>
    <property type="match status" value="1"/>
</dbReference>
<comment type="caution">
    <text evidence="4">The sequence shown here is derived from an EMBL/GenBank/DDBJ whole genome shotgun (WGS) entry which is preliminary data.</text>
</comment>
<gene>
    <name evidence="4" type="ORF">ED208_01650</name>
</gene>
<dbReference type="GO" id="GO:0004364">
    <property type="term" value="F:glutathione transferase activity"/>
    <property type="evidence" value="ECO:0007669"/>
    <property type="project" value="TreeGrafter"/>
</dbReference>
<dbReference type="EC" id="5.99.1.4" evidence="1"/>
<proteinExistence type="inferred from homology"/>
<dbReference type="PIRSF" id="PIRSF006386">
    <property type="entry name" value="HCCAis_GSTk"/>
    <property type="match status" value="1"/>
</dbReference>
<organism evidence="4 5">
    <name type="scientific">Stagnimonas aquatica</name>
    <dbReference type="NCBI Taxonomy" id="2689987"/>
    <lineage>
        <taxon>Bacteria</taxon>
        <taxon>Pseudomonadati</taxon>
        <taxon>Pseudomonadota</taxon>
        <taxon>Gammaproteobacteria</taxon>
        <taxon>Nevskiales</taxon>
        <taxon>Nevskiaceae</taxon>
        <taxon>Stagnimonas</taxon>
    </lineage>
</organism>
<dbReference type="InterPro" id="IPR051924">
    <property type="entry name" value="GST_Kappa/NadH"/>
</dbReference>
<reference evidence="4 5" key="1">
    <citation type="submission" date="2018-10" db="EMBL/GenBank/DDBJ databases">
        <authorList>
            <person name="Chen W.-M."/>
        </authorList>
    </citation>
    <scope>NUCLEOTIDE SEQUENCE [LARGE SCALE GENOMIC DNA]</scope>
    <source>
        <strain evidence="4 5">THS-13</strain>
    </source>
</reference>
<dbReference type="InterPro" id="IPR014440">
    <property type="entry name" value="HCCAis_GSTk"/>
</dbReference>
<dbReference type="RefSeq" id="WP_123210110.1">
    <property type="nucleotide sequence ID" value="NZ_RJVO01000001.1"/>
</dbReference>
<dbReference type="InterPro" id="IPR001853">
    <property type="entry name" value="DSBA-like_thioredoxin_dom"/>
</dbReference>
<dbReference type="EMBL" id="RJVO01000001">
    <property type="protein sequence ID" value="ROH93255.1"/>
    <property type="molecule type" value="Genomic_DNA"/>
</dbReference>
<comment type="similarity">
    <text evidence="1">Belongs to the GST superfamily. NadH family.</text>
</comment>
<protein>
    <recommendedName>
        <fullName evidence="1">2-hydroxychromene-2-carboxylate isomerase</fullName>
        <ecNumber evidence="1">5.99.1.4</ecNumber>
    </recommendedName>
</protein>
<name>A0A3N0VKK2_9GAMM</name>
<comment type="catalytic activity">
    <reaction evidence="1">
        <text>2-hydroxychromene-2-carboxylate = (3E)-4-(2-hydroxyphenyl)-2-oxobut-3-enoate</text>
        <dbReference type="Rhea" id="RHEA:27401"/>
        <dbReference type="ChEBI" id="CHEBI:59350"/>
        <dbReference type="ChEBI" id="CHEBI:59353"/>
        <dbReference type="EC" id="5.99.1.4"/>
    </reaction>
</comment>
<dbReference type="GO" id="GO:1901170">
    <property type="term" value="P:naphthalene catabolic process"/>
    <property type="evidence" value="ECO:0007669"/>
    <property type="project" value="InterPro"/>
</dbReference>
<evidence type="ECO:0000256" key="2">
    <source>
        <dbReference type="PIRSR" id="PIRSR006386-1"/>
    </source>
</evidence>
<keyword evidence="1 4" id="KW-0413">Isomerase</keyword>
<evidence type="ECO:0000313" key="5">
    <source>
        <dbReference type="Proteomes" id="UP000282106"/>
    </source>
</evidence>
<evidence type="ECO:0000256" key="1">
    <source>
        <dbReference type="PIRNR" id="PIRNR006386"/>
    </source>
</evidence>